<evidence type="ECO:0000313" key="1">
    <source>
        <dbReference type="EMBL" id="KAF5206071.1"/>
    </source>
</evidence>
<dbReference type="OrthoDB" id="9443236at2759"/>
<organism evidence="1 2">
    <name type="scientific">Thalictrum thalictroides</name>
    <name type="common">Rue-anemone</name>
    <name type="synonym">Anemone thalictroides</name>
    <dbReference type="NCBI Taxonomy" id="46969"/>
    <lineage>
        <taxon>Eukaryota</taxon>
        <taxon>Viridiplantae</taxon>
        <taxon>Streptophyta</taxon>
        <taxon>Embryophyta</taxon>
        <taxon>Tracheophyta</taxon>
        <taxon>Spermatophyta</taxon>
        <taxon>Magnoliopsida</taxon>
        <taxon>Ranunculales</taxon>
        <taxon>Ranunculaceae</taxon>
        <taxon>Thalictroideae</taxon>
        <taxon>Thalictrum</taxon>
    </lineage>
</organism>
<accession>A0A7J6X8F7</accession>
<protein>
    <submittedName>
        <fullName evidence="1">Regulatory particle triple-A ATPase 4A</fullName>
    </submittedName>
</protein>
<keyword evidence="2" id="KW-1185">Reference proteome</keyword>
<sequence>MAIFKIHAAGVAKLVEIDCEAVVKLAEAFNEAALWNVFTKTRMFGIFDERDYVIQVDLMKVTLMFNC</sequence>
<name>A0A7J6X8F7_THATH</name>
<evidence type="ECO:0000313" key="2">
    <source>
        <dbReference type="Proteomes" id="UP000554482"/>
    </source>
</evidence>
<comment type="caution">
    <text evidence="1">The sequence shown here is derived from an EMBL/GenBank/DDBJ whole genome shotgun (WGS) entry which is preliminary data.</text>
</comment>
<dbReference type="Proteomes" id="UP000554482">
    <property type="component" value="Unassembled WGS sequence"/>
</dbReference>
<dbReference type="Gene3D" id="1.10.8.60">
    <property type="match status" value="1"/>
</dbReference>
<dbReference type="EMBL" id="JABWDY010003248">
    <property type="protein sequence ID" value="KAF5206071.1"/>
    <property type="molecule type" value="Genomic_DNA"/>
</dbReference>
<reference evidence="1 2" key="1">
    <citation type="submission" date="2020-06" db="EMBL/GenBank/DDBJ databases">
        <title>Transcriptomic and genomic resources for Thalictrum thalictroides and T. hernandezii: Facilitating candidate gene discovery in an emerging model plant lineage.</title>
        <authorList>
            <person name="Arias T."/>
            <person name="Riano-Pachon D.M."/>
            <person name="Di Stilio V.S."/>
        </authorList>
    </citation>
    <scope>NUCLEOTIDE SEQUENCE [LARGE SCALE GENOMIC DNA]</scope>
    <source>
        <strain evidence="2">cv. WT478/WT964</strain>
        <tissue evidence="1">Leaves</tissue>
    </source>
</reference>
<proteinExistence type="predicted"/>
<gene>
    <name evidence="1" type="ORF">FRX31_004342</name>
</gene>
<dbReference type="AlphaFoldDB" id="A0A7J6X8F7"/>